<gene>
    <name evidence="1" type="ORF">CAK95_19015</name>
</gene>
<dbReference type="AlphaFoldDB" id="A0A1W6ZU72"/>
<dbReference type="Gene3D" id="1.10.3230.30">
    <property type="entry name" value="Phage gp6-like head-tail connector protein"/>
    <property type="match status" value="1"/>
</dbReference>
<dbReference type="NCBIfam" id="TIGR02215">
    <property type="entry name" value="phage_chp_gp8"/>
    <property type="match status" value="1"/>
</dbReference>
<dbReference type="Pfam" id="PF05135">
    <property type="entry name" value="Phage_connect_1"/>
    <property type="match status" value="1"/>
</dbReference>
<proteinExistence type="predicted"/>
<dbReference type="EMBL" id="CP021112">
    <property type="protein sequence ID" value="ARQ00947.1"/>
    <property type="molecule type" value="Genomic_DNA"/>
</dbReference>
<evidence type="ECO:0000313" key="2">
    <source>
        <dbReference type="Proteomes" id="UP000194137"/>
    </source>
</evidence>
<dbReference type="InterPro" id="IPR011738">
    <property type="entry name" value="Phage_CHP"/>
</dbReference>
<dbReference type="NCBIfam" id="TIGR01560">
    <property type="entry name" value="put_DNA_pack"/>
    <property type="match status" value="2"/>
</dbReference>
<dbReference type="CDD" id="cd08054">
    <property type="entry name" value="gp6"/>
    <property type="match status" value="1"/>
</dbReference>
<dbReference type="InterPro" id="IPR006450">
    <property type="entry name" value="Phage_HK97_gp6-like"/>
</dbReference>
<protein>
    <submittedName>
        <fullName evidence="1">Uncharacterized protein</fullName>
    </submittedName>
</protein>
<sequence>MSAILLTPPAIEPVTLADAKHFLRIEHDDDDDVIAALMAAARVHVEARTRRALITQTWRLTRDVWPSAGVLPILPVPLRAVTAIGVYRDDGLLQMLDVDGFHIDPVSAPAMLMVERGAVPAPGRVSGGIEIDIDVGYGDTPDDVPAPLRQAIRLLVAHWYENRRLVVASGEVASMPVSVSSLIAPFRVLSL</sequence>
<evidence type="ECO:0000313" key="1">
    <source>
        <dbReference type="EMBL" id="ARQ00947.1"/>
    </source>
</evidence>
<reference evidence="1 2" key="1">
    <citation type="submission" date="2017-05" db="EMBL/GenBank/DDBJ databases">
        <title>Full genome sequence of Pseudorhodoplanes sinuspersici.</title>
        <authorList>
            <person name="Dastgheib S.M.M."/>
            <person name="Shavandi M."/>
            <person name="Tirandaz H."/>
        </authorList>
    </citation>
    <scope>NUCLEOTIDE SEQUENCE [LARGE SCALE GENOMIC DNA]</scope>
    <source>
        <strain evidence="1 2">RIPI110</strain>
    </source>
</reference>
<dbReference type="Proteomes" id="UP000194137">
    <property type="component" value="Chromosome"/>
</dbReference>
<keyword evidence="2" id="KW-1185">Reference proteome</keyword>
<organism evidence="1 2">
    <name type="scientific">Pseudorhodoplanes sinuspersici</name>
    <dbReference type="NCBI Taxonomy" id="1235591"/>
    <lineage>
        <taxon>Bacteria</taxon>
        <taxon>Pseudomonadati</taxon>
        <taxon>Pseudomonadota</taxon>
        <taxon>Alphaproteobacteria</taxon>
        <taxon>Hyphomicrobiales</taxon>
        <taxon>Pseudorhodoplanes</taxon>
    </lineage>
</organism>
<accession>A0A1W6ZU72</accession>
<dbReference type="RefSeq" id="WP_086089342.1">
    <property type="nucleotide sequence ID" value="NZ_CP021112.1"/>
</dbReference>
<name>A0A1W6ZU72_9HYPH</name>
<dbReference type="KEGG" id="psin:CAK95_19015"/>
<dbReference type="STRING" id="1235591.CAK95_19015"/>
<dbReference type="InterPro" id="IPR021146">
    <property type="entry name" value="Phage_gp6-like_head-tail"/>
</dbReference>
<dbReference type="OrthoDB" id="7597216at2"/>